<dbReference type="PRINTS" id="PR02051">
    <property type="entry name" value="PROTEINF175"/>
</dbReference>
<dbReference type="CDD" id="cd23656">
    <property type="entry name" value="Abraxas_plant"/>
    <property type="match status" value="1"/>
</dbReference>
<dbReference type="InterPro" id="IPR023238">
    <property type="entry name" value="FAM175"/>
</dbReference>
<dbReference type="Proteomes" id="UP000594263">
    <property type="component" value="Unplaced"/>
</dbReference>
<name>A0A7N0T344_KALFE</name>
<protein>
    <submittedName>
        <fullName evidence="1">Uncharacterized protein</fullName>
    </submittedName>
</protein>
<dbReference type="Gramene" id="Kaladp0020s0093.3.v1.1">
    <property type="protein sequence ID" value="Kaladp0020s0093.3.v1.1"/>
    <property type="gene ID" value="Kaladp0020s0093.v1.1"/>
</dbReference>
<keyword evidence="2" id="KW-1185">Reference proteome</keyword>
<dbReference type="EnsemblPlants" id="Kaladp0020s0093.2.v1.1">
    <property type="protein sequence ID" value="Kaladp0020s0093.2.v1.1"/>
    <property type="gene ID" value="Kaladp0020s0093.v1.1"/>
</dbReference>
<evidence type="ECO:0000313" key="2">
    <source>
        <dbReference type="Proteomes" id="UP000594263"/>
    </source>
</evidence>
<proteinExistence type="predicted"/>
<dbReference type="GO" id="GO:0031593">
    <property type="term" value="F:polyubiquitin modification-dependent protein binding"/>
    <property type="evidence" value="ECO:0007669"/>
    <property type="project" value="TreeGrafter"/>
</dbReference>
<dbReference type="PANTHER" id="PTHR31728:SF5">
    <property type="entry name" value="OS07G0540200 PROTEIN"/>
    <property type="match status" value="1"/>
</dbReference>
<dbReference type="AlphaFoldDB" id="A0A7N0T344"/>
<dbReference type="PRINTS" id="PR02054">
    <property type="entry name" value="FAM175PLANT"/>
</dbReference>
<dbReference type="InterPro" id="IPR023241">
    <property type="entry name" value="FAM175_plant"/>
</dbReference>
<dbReference type="Gramene" id="Kaladp0020s0093.1.v1.1">
    <property type="protein sequence ID" value="Kaladp0020s0093.1.v1.1"/>
    <property type="gene ID" value="Kaladp0020s0093.v1.1"/>
</dbReference>
<dbReference type="GO" id="GO:0005634">
    <property type="term" value="C:nucleus"/>
    <property type="evidence" value="ECO:0007669"/>
    <property type="project" value="TreeGrafter"/>
</dbReference>
<dbReference type="OMA" id="TIHTHEY"/>
<dbReference type="PANTHER" id="PTHR31728">
    <property type="entry name" value="ABRAXAS FAMILY MEMBER"/>
    <property type="match status" value="1"/>
</dbReference>
<dbReference type="Pfam" id="PF21125">
    <property type="entry name" value="MPN_2A_DUB_like"/>
    <property type="match status" value="1"/>
</dbReference>
<dbReference type="EnsemblPlants" id="Kaladp0020s0093.3.v1.1">
    <property type="protein sequence ID" value="Kaladp0020s0093.3.v1.1"/>
    <property type="gene ID" value="Kaladp0020s0093.v1.1"/>
</dbReference>
<reference evidence="1" key="1">
    <citation type="submission" date="2021-01" db="UniProtKB">
        <authorList>
            <consortium name="EnsemblPlants"/>
        </authorList>
    </citation>
    <scope>IDENTIFICATION</scope>
</reference>
<dbReference type="Gramene" id="Kaladp0020s0093.2.v1.1">
    <property type="protein sequence ID" value="Kaladp0020s0093.2.v1.1"/>
    <property type="gene ID" value="Kaladp0020s0093.v1.1"/>
</dbReference>
<accession>A0A7N0T344</accession>
<evidence type="ECO:0000313" key="1">
    <source>
        <dbReference type="EnsemblPlants" id="Kaladp0020s0093.1.v1.1"/>
    </source>
</evidence>
<sequence>MASDDPVQKVAISGPTLASMIQRISTSESDIDGLLFGHVNSSILSLSDDDPSTSTANLTATITSFIPAPTKPYFYNSIGQIDTPKLRSLSLPSLTLIGWFSGRRQTQSRPSMREFGVTRSLSATSEFHFPVKDSDSNFHFAPCLFLLLTTPCSSSDPTIHTYEYRAYQFQSASLNFEPRSIDIVNIGPAFRGHYGNFITTSVFPMLPFDTRRNPMIVDTDVSLSDKKKITNHQRHLDLYAQGFDLAKLSGLIGSEAVNYTSSLEDLYSSMLAKLEGLARQVENSNALVIEKENSNMKLRYKVAGLD</sequence>
<dbReference type="EnsemblPlants" id="Kaladp0020s0093.1.v1.1">
    <property type="protein sequence ID" value="Kaladp0020s0093.1.v1.1"/>
    <property type="gene ID" value="Kaladp0020s0093.v1.1"/>
</dbReference>
<organism evidence="1 2">
    <name type="scientific">Kalanchoe fedtschenkoi</name>
    <name type="common">Lavender scallops</name>
    <name type="synonym">South American air plant</name>
    <dbReference type="NCBI Taxonomy" id="63787"/>
    <lineage>
        <taxon>Eukaryota</taxon>
        <taxon>Viridiplantae</taxon>
        <taxon>Streptophyta</taxon>
        <taxon>Embryophyta</taxon>
        <taxon>Tracheophyta</taxon>
        <taxon>Spermatophyta</taxon>
        <taxon>Magnoliopsida</taxon>
        <taxon>eudicotyledons</taxon>
        <taxon>Gunneridae</taxon>
        <taxon>Pentapetalae</taxon>
        <taxon>Saxifragales</taxon>
        <taxon>Crassulaceae</taxon>
        <taxon>Kalanchoe</taxon>
    </lineage>
</organism>